<evidence type="ECO:0000313" key="2">
    <source>
        <dbReference type="Proteomes" id="UP000657385"/>
    </source>
</evidence>
<dbReference type="RefSeq" id="WP_196198523.1">
    <property type="nucleotide sequence ID" value="NZ_JADPRT010000025.1"/>
</dbReference>
<protein>
    <submittedName>
        <fullName evidence="1">Uncharacterized protein</fullName>
    </submittedName>
</protein>
<dbReference type="EMBL" id="JADPRT010000025">
    <property type="protein sequence ID" value="MBF9073674.1"/>
    <property type="molecule type" value="Genomic_DNA"/>
</dbReference>
<dbReference type="AlphaFoldDB" id="A0A931BAM2"/>
<accession>A0A931BAM2</accession>
<comment type="caution">
    <text evidence="1">The sequence shown here is derived from an EMBL/GenBank/DDBJ whole genome shotgun (WGS) entry which is preliminary data.</text>
</comment>
<keyword evidence="2" id="KW-1185">Reference proteome</keyword>
<gene>
    <name evidence="1" type="ORF">I2501_37245</name>
</gene>
<dbReference type="Proteomes" id="UP000657385">
    <property type="component" value="Unassembled WGS sequence"/>
</dbReference>
<organism evidence="1 2">
    <name type="scientific">Streptacidiphilus fuscans</name>
    <dbReference type="NCBI Taxonomy" id="2789292"/>
    <lineage>
        <taxon>Bacteria</taxon>
        <taxon>Bacillati</taxon>
        <taxon>Actinomycetota</taxon>
        <taxon>Actinomycetes</taxon>
        <taxon>Kitasatosporales</taxon>
        <taxon>Streptomycetaceae</taxon>
        <taxon>Streptacidiphilus</taxon>
    </lineage>
</organism>
<reference evidence="1" key="1">
    <citation type="submission" date="2020-11" db="EMBL/GenBank/DDBJ databases">
        <title>Isolation and identification of active actinomycetes.</title>
        <authorList>
            <person name="Yu B."/>
        </authorList>
    </citation>
    <scope>NUCLEOTIDE SEQUENCE</scope>
    <source>
        <strain evidence="1">NEAU-YB345</strain>
    </source>
</reference>
<name>A0A931BAM2_9ACTN</name>
<evidence type="ECO:0000313" key="1">
    <source>
        <dbReference type="EMBL" id="MBF9073674.1"/>
    </source>
</evidence>
<proteinExistence type="predicted"/>
<sequence length="93" mass="9702">MSAIVVLLELEPATEVVDSVVGETDIGARVRAVHAAAADPDAPGDPVARTLCGLVADELEPEAYAPVSPGGPWYPPEYRSRRCLDCEAALKSG</sequence>